<keyword evidence="7" id="KW-0479">Metal-binding</keyword>
<evidence type="ECO:0000256" key="2">
    <source>
        <dbReference type="ARBA" id="ARBA00008622"/>
    </source>
</evidence>
<evidence type="ECO:0000256" key="8">
    <source>
        <dbReference type="ARBA" id="ARBA00022982"/>
    </source>
</evidence>
<dbReference type="EMBL" id="CP061510">
    <property type="protein sequence ID" value="QSB46141.1"/>
    <property type="molecule type" value="Genomic_DNA"/>
</dbReference>
<gene>
    <name evidence="14" type="ORF">IDJ81_09895</name>
</gene>
<keyword evidence="4" id="KW-1003">Cell membrane</keyword>
<evidence type="ECO:0000256" key="4">
    <source>
        <dbReference type="ARBA" id="ARBA00022475"/>
    </source>
</evidence>
<dbReference type="Pfam" id="PF01292">
    <property type="entry name" value="Ni_hydr_CYTB"/>
    <property type="match status" value="1"/>
</dbReference>
<keyword evidence="5" id="KW-0349">Heme</keyword>
<dbReference type="PANTHER" id="PTHR30485">
    <property type="entry name" value="NI/FE-HYDROGENASE 1 B-TYPE CYTOCHROME SUBUNIT"/>
    <property type="match status" value="1"/>
</dbReference>
<keyword evidence="10" id="KW-0408">Iron</keyword>
<organism evidence="14 15">
    <name type="scientific">Tsuneonella flava</name>
    <dbReference type="NCBI Taxonomy" id="2055955"/>
    <lineage>
        <taxon>Bacteria</taxon>
        <taxon>Pseudomonadati</taxon>
        <taxon>Pseudomonadota</taxon>
        <taxon>Alphaproteobacteria</taxon>
        <taxon>Sphingomonadales</taxon>
        <taxon>Erythrobacteraceae</taxon>
        <taxon>Tsuneonella</taxon>
    </lineage>
</organism>
<evidence type="ECO:0000256" key="6">
    <source>
        <dbReference type="ARBA" id="ARBA00022692"/>
    </source>
</evidence>
<sequence length="232" mass="26179">MRRTKRPAKRPTRRHALSTRLWHWLNVICVVIMFMSGLNISNAHPRLYWGQAGFAAREAWLHLPTFPGWATIPGYYSLSGARDWHLLMAWPFAIGLLAMWVAMLANRHFVRDLTTRLNEWRWSAIRADIAAHLRFDFDHGGGKYNFLQKLAYGVVLGILLPGMILTGLAISPGIEPGFGWFVQLVGGRQSARSIHFLFAWGLALFAVLHIVLVIASGPIRQLRDMVTGGRAS</sequence>
<dbReference type="Gene3D" id="1.20.950.20">
    <property type="entry name" value="Transmembrane di-heme cytochromes, Chain C"/>
    <property type="match status" value="1"/>
</dbReference>
<evidence type="ECO:0000259" key="13">
    <source>
        <dbReference type="Pfam" id="PF01292"/>
    </source>
</evidence>
<keyword evidence="8" id="KW-0249">Electron transport</keyword>
<evidence type="ECO:0000256" key="1">
    <source>
        <dbReference type="ARBA" id="ARBA00004651"/>
    </source>
</evidence>
<dbReference type="InterPro" id="IPR051542">
    <property type="entry name" value="Hydrogenase_cytochrome"/>
</dbReference>
<evidence type="ECO:0000256" key="3">
    <source>
        <dbReference type="ARBA" id="ARBA00022448"/>
    </source>
</evidence>
<comment type="similarity">
    <text evidence="2">Belongs to the HupC/HyaC/HydC family.</text>
</comment>
<protein>
    <submittedName>
        <fullName evidence="14">Cytochrome b/b6 domain-containing protein</fullName>
    </submittedName>
</protein>
<keyword evidence="3" id="KW-0813">Transport</keyword>
<keyword evidence="6 12" id="KW-0812">Transmembrane</keyword>
<dbReference type="InterPro" id="IPR011577">
    <property type="entry name" value="Cyt_b561_bac/Ni-Hgenase"/>
</dbReference>
<keyword evidence="11 12" id="KW-0472">Membrane</keyword>
<name>A0ABX7KFB3_9SPHN</name>
<accession>A0ABX7KFB3</accession>
<feature type="transmembrane region" description="Helical" evidence="12">
    <location>
        <begin position="84"/>
        <end position="106"/>
    </location>
</feature>
<evidence type="ECO:0000256" key="9">
    <source>
        <dbReference type="ARBA" id="ARBA00022989"/>
    </source>
</evidence>
<dbReference type="InterPro" id="IPR016174">
    <property type="entry name" value="Di-haem_cyt_TM"/>
</dbReference>
<evidence type="ECO:0000256" key="5">
    <source>
        <dbReference type="ARBA" id="ARBA00022617"/>
    </source>
</evidence>
<dbReference type="PANTHER" id="PTHR30485:SF1">
    <property type="entry name" value="CYTOCHROME YDHU-RELATED"/>
    <property type="match status" value="1"/>
</dbReference>
<dbReference type="Proteomes" id="UP000663637">
    <property type="component" value="Chromosome"/>
</dbReference>
<dbReference type="PRINTS" id="PR00161">
    <property type="entry name" value="NIHGNASECYTB"/>
</dbReference>
<dbReference type="SUPFAM" id="SSF81342">
    <property type="entry name" value="Transmembrane di-heme cytochromes"/>
    <property type="match status" value="1"/>
</dbReference>
<feature type="transmembrane region" description="Helical" evidence="12">
    <location>
        <begin position="194"/>
        <end position="215"/>
    </location>
</feature>
<evidence type="ECO:0000313" key="14">
    <source>
        <dbReference type="EMBL" id="QSB46141.1"/>
    </source>
</evidence>
<feature type="domain" description="Cytochrome b561 bacterial/Ni-hydrogenase" evidence="13">
    <location>
        <begin position="14"/>
        <end position="228"/>
    </location>
</feature>
<evidence type="ECO:0000256" key="7">
    <source>
        <dbReference type="ARBA" id="ARBA00022723"/>
    </source>
</evidence>
<dbReference type="InterPro" id="IPR000516">
    <property type="entry name" value="Ni-dep_Hydgase_cyt-B"/>
</dbReference>
<feature type="transmembrane region" description="Helical" evidence="12">
    <location>
        <begin position="150"/>
        <end position="174"/>
    </location>
</feature>
<keyword evidence="15" id="KW-1185">Reference proteome</keyword>
<reference evidence="14 15" key="1">
    <citation type="submission" date="2020-09" db="EMBL/GenBank/DDBJ databases">
        <title>Complete genome sequence of altererythrobacter flavus SS-21NJ, isolated from Dongying oil sludge in Shandong province.</title>
        <authorList>
            <person name="Sun S."/>
            <person name="Zhang Z."/>
        </authorList>
    </citation>
    <scope>NUCLEOTIDE SEQUENCE [LARGE SCALE GENOMIC DNA]</scope>
    <source>
        <strain evidence="14 15">SS-21NJ</strain>
    </source>
</reference>
<feature type="transmembrane region" description="Helical" evidence="12">
    <location>
        <begin position="21"/>
        <end position="40"/>
    </location>
</feature>
<evidence type="ECO:0000256" key="10">
    <source>
        <dbReference type="ARBA" id="ARBA00023004"/>
    </source>
</evidence>
<comment type="subcellular location">
    <subcellularLocation>
        <location evidence="1">Cell membrane</location>
        <topology evidence="1">Multi-pass membrane protein</topology>
    </subcellularLocation>
</comment>
<keyword evidence="9 12" id="KW-1133">Transmembrane helix</keyword>
<evidence type="ECO:0000256" key="11">
    <source>
        <dbReference type="ARBA" id="ARBA00023136"/>
    </source>
</evidence>
<proteinExistence type="inferred from homology"/>
<evidence type="ECO:0000256" key="12">
    <source>
        <dbReference type="SAM" id="Phobius"/>
    </source>
</evidence>
<evidence type="ECO:0000313" key="15">
    <source>
        <dbReference type="Proteomes" id="UP000663637"/>
    </source>
</evidence>